<feature type="transmembrane region" description="Helical" evidence="1">
    <location>
        <begin position="50"/>
        <end position="67"/>
    </location>
</feature>
<dbReference type="EMBL" id="FQXU01000004">
    <property type="protein sequence ID" value="SHH89984.1"/>
    <property type="molecule type" value="Genomic_DNA"/>
</dbReference>
<accession>A0A1M5WS95</accession>
<proteinExistence type="predicted"/>
<evidence type="ECO:0000313" key="2">
    <source>
        <dbReference type="EMBL" id="SHH89984.1"/>
    </source>
</evidence>
<feature type="transmembrane region" description="Helical" evidence="1">
    <location>
        <begin position="21"/>
        <end position="38"/>
    </location>
</feature>
<reference evidence="2 3" key="1">
    <citation type="submission" date="2016-11" db="EMBL/GenBank/DDBJ databases">
        <authorList>
            <person name="Jaros S."/>
            <person name="Januszkiewicz K."/>
            <person name="Wedrychowicz H."/>
        </authorList>
    </citation>
    <scope>NUCLEOTIDE SEQUENCE [LARGE SCALE GENOMIC DNA]</scope>
    <source>
        <strain evidence="2 3">DSM 6191</strain>
    </source>
</reference>
<keyword evidence="1" id="KW-0812">Transmembrane</keyword>
<evidence type="ECO:0000313" key="3">
    <source>
        <dbReference type="Proteomes" id="UP000184241"/>
    </source>
</evidence>
<evidence type="ECO:0000256" key="1">
    <source>
        <dbReference type="SAM" id="Phobius"/>
    </source>
</evidence>
<dbReference type="RefSeq" id="WP_073017706.1">
    <property type="nucleotide sequence ID" value="NZ_FQXU01000004.1"/>
</dbReference>
<protein>
    <submittedName>
        <fullName evidence="2">Uncharacterized protein</fullName>
    </submittedName>
</protein>
<sequence>MLKTIRDLRRVWRSLCLSTKFLTVICFASLSYMIITTFSVKSINNSSDEAIRSIMLSIFGYIFGQSNNSVIESIGSRRFRIYVAGFVALITTLILIISEFTFTNLNSAPIGEFKNLLFASVGFLTSMSKALSDVEDKNYLSKSKKNDLC</sequence>
<dbReference type="Proteomes" id="UP000184241">
    <property type="component" value="Unassembled WGS sequence"/>
</dbReference>
<gene>
    <name evidence="2" type="ORF">SAMN02745941_01212</name>
</gene>
<keyword evidence="1" id="KW-1133">Transmembrane helix</keyword>
<name>A0A1M5WS95_9CLOT</name>
<feature type="transmembrane region" description="Helical" evidence="1">
    <location>
        <begin position="79"/>
        <end position="97"/>
    </location>
</feature>
<keyword evidence="1" id="KW-0472">Membrane</keyword>
<organism evidence="2 3">
    <name type="scientific">Clostridium intestinale DSM 6191</name>
    <dbReference type="NCBI Taxonomy" id="1121320"/>
    <lineage>
        <taxon>Bacteria</taxon>
        <taxon>Bacillati</taxon>
        <taxon>Bacillota</taxon>
        <taxon>Clostridia</taxon>
        <taxon>Eubacteriales</taxon>
        <taxon>Clostridiaceae</taxon>
        <taxon>Clostridium</taxon>
    </lineage>
</organism>
<dbReference type="AlphaFoldDB" id="A0A1M5WS95"/>